<comment type="cofactor">
    <cofactor evidence="1">
        <name>Zn(2+)</name>
        <dbReference type="ChEBI" id="CHEBI:29105"/>
    </cofactor>
</comment>
<keyword evidence="3" id="KW-0645">Protease</keyword>
<evidence type="ECO:0000313" key="16">
    <source>
        <dbReference type="Proteomes" id="UP000011682"/>
    </source>
</evidence>
<evidence type="ECO:0000259" key="14">
    <source>
        <dbReference type="Pfam" id="PF01435"/>
    </source>
</evidence>
<evidence type="ECO:0000256" key="13">
    <source>
        <dbReference type="SAM" id="Phobius"/>
    </source>
</evidence>
<feature type="coiled-coil region" evidence="11">
    <location>
        <begin position="438"/>
        <end position="465"/>
    </location>
</feature>
<evidence type="ECO:0000256" key="7">
    <source>
        <dbReference type="ARBA" id="ARBA00022833"/>
    </source>
</evidence>
<dbReference type="AlphaFoldDB" id="S9QQH0"/>
<evidence type="ECO:0000256" key="10">
    <source>
        <dbReference type="ARBA" id="ARBA00023136"/>
    </source>
</evidence>
<dbReference type="EMBL" id="ANAH02000021">
    <property type="protein sequence ID" value="EPX58858.1"/>
    <property type="molecule type" value="Genomic_DNA"/>
</dbReference>
<dbReference type="GO" id="GO:0004222">
    <property type="term" value="F:metalloendopeptidase activity"/>
    <property type="evidence" value="ECO:0007669"/>
    <property type="project" value="InterPro"/>
</dbReference>
<keyword evidence="6" id="KW-0378">Hydrolase</keyword>
<feature type="region of interest" description="Disordered" evidence="12">
    <location>
        <begin position="514"/>
        <end position="547"/>
    </location>
</feature>
<organism evidence="15 16">
    <name type="scientific">Cystobacter fuscus (strain ATCC 25194 / DSM 2262 / NBRC 100088 / M29)</name>
    <dbReference type="NCBI Taxonomy" id="1242864"/>
    <lineage>
        <taxon>Bacteria</taxon>
        <taxon>Pseudomonadati</taxon>
        <taxon>Myxococcota</taxon>
        <taxon>Myxococcia</taxon>
        <taxon>Myxococcales</taxon>
        <taxon>Cystobacterineae</taxon>
        <taxon>Archangiaceae</taxon>
        <taxon>Cystobacter</taxon>
    </lineage>
</organism>
<proteinExistence type="predicted"/>
<keyword evidence="9" id="KW-0482">Metalloprotease</keyword>
<keyword evidence="5" id="KW-0479">Metal-binding</keyword>
<dbReference type="GO" id="GO:0006508">
    <property type="term" value="P:proteolysis"/>
    <property type="evidence" value="ECO:0007669"/>
    <property type="project" value="UniProtKB-KW"/>
</dbReference>
<evidence type="ECO:0000256" key="12">
    <source>
        <dbReference type="SAM" id="MobiDB-lite"/>
    </source>
</evidence>
<evidence type="ECO:0000256" key="1">
    <source>
        <dbReference type="ARBA" id="ARBA00001947"/>
    </source>
</evidence>
<name>S9QQH0_CYSF2</name>
<evidence type="ECO:0000256" key="11">
    <source>
        <dbReference type="SAM" id="Coils"/>
    </source>
</evidence>
<keyword evidence="2" id="KW-1003">Cell membrane</keyword>
<dbReference type="PANTHER" id="PTHR43221">
    <property type="entry name" value="PROTEASE HTPX"/>
    <property type="match status" value="1"/>
</dbReference>
<accession>S9QQH0</accession>
<dbReference type="Proteomes" id="UP000011682">
    <property type="component" value="Unassembled WGS sequence"/>
</dbReference>
<evidence type="ECO:0000256" key="6">
    <source>
        <dbReference type="ARBA" id="ARBA00022801"/>
    </source>
</evidence>
<feature type="domain" description="Peptidase M48" evidence="14">
    <location>
        <begin position="78"/>
        <end position="223"/>
    </location>
</feature>
<dbReference type="Pfam" id="PF01435">
    <property type="entry name" value="Peptidase_M48"/>
    <property type="match status" value="1"/>
</dbReference>
<evidence type="ECO:0000256" key="2">
    <source>
        <dbReference type="ARBA" id="ARBA00022475"/>
    </source>
</evidence>
<feature type="transmembrane region" description="Helical" evidence="13">
    <location>
        <begin position="238"/>
        <end position="260"/>
    </location>
</feature>
<feature type="transmembrane region" description="Helical" evidence="13">
    <location>
        <begin position="144"/>
        <end position="167"/>
    </location>
</feature>
<keyword evidence="11" id="KW-0175">Coiled coil</keyword>
<protein>
    <recommendedName>
        <fullName evidence="14">Peptidase M48 domain-containing protein</fullName>
    </recommendedName>
</protein>
<keyword evidence="16" id="KW-1185">Reference proteome</keyword>
<keyword evidence="10 13" id="KW-0472">Membrane</keyword>
<keyword evidence="4 13" id="KW-0812">Transmembrane</keyword>
<evidence type="ECO:0000313" key="15">
    <source>
        <dbReference type="EMBL" id="EPX58858.1"/>
    </source>
</evidence>
<dbReference type="InterPro" id="IPR050083">
    <property type="entry name" value="HtpX_protease"/>
</dbReference>
<evidence type="ECO:0000256" key="5">
    <source>
        <dbReference type="ARBA" id="ARBA00022723"/>
    </source>
</evidence>
<dbReference type="PANTHER" id="PTHR43221:SF2">
    <property type="entry name" value="PROTEASE HTPX HOMOLOG"/>
    <property type="match status" value="1"/>
</dbReference>
<keyword evidence="7" id="KW-0862">Zinc</keyword>
<dbReference type="GO" id="GO:0046872">
    <property type="term" value="F:metal ion binding"/>
    <property type="evidence" value="ECO:0007669"/>
    <property type="project" value="UniProtKB-KW"/>
</dbReference>
<comment type="caution">
    <text evidence="15">The sequence shown here is derived from an EMBL/GenBank/DDBJ whole genome shotgun (WGS) entry which is preliminary data.</text>
</comment>
<evidence type="ECO:0000256" key="3">
    <source>
        <dbReference type="ARBA" id="ARBA00022670"/>
    </source>
</evidence>
<sequence>MFVGGHLLSPALVVRRRQQSTLDKEKEPELRELATLARERLALPPERIAIIKGRWHHSDSRGSIHLGCAIRLKESDNTEKRLKGVIAHELAHLARGDPLRALLADTLFSWLYVTCLLPLVLKLMGRDLQGHKPLLLAMGLDDDGFQAAGGLFHSVSCVIGVMMLVPVAGWQRHRHQRAEYLADKQAERLLSAEAMLSALPLDDGTRVFPFSSHPPSGHRRQAIAAGQFSTAVESRLQFVALIGASGAFFFGALLVVMLFIQVRDIRSLLAKIVAGLDAEKSGLTTVAALRGSLERGLVDAHTNLGLVLPDGGVQADGGLASLYSETALLRKDLSGSGAPLLSGLAQAQDVLGIQKAGTIGTSGLVPSLKKGLEEFEQGLTLARSDAGLGLPAPGGSFPAGGALDRVVQAVEFTRERIEAAPAYLGLDGDGGTADAGPLRRVAQSAQRLSDSLEKAEQALLGLELTHGAGAATRCNVEVLTASALAQMSLEERLDCIDQMSQKLALLQLERLRREEERARAEVVPPPDAGTGEGNTDPTREQVAPDGG</sequence>
<keyword evidence="8 13" id="KW-1133">Transmembrane helix</keyword>
<evidence type="ECO:0000256" key="8">
    <source>
        <dbReference type="ARBA" id="ARBA00022989"/>
    </source>
</evidence>
<gene>
    <name evidence="15" type="ORF">D187_003573</name>
</gene>
<evidence type="ECO:0000256" key="4">
    <source>
        <dbReference type="ARBA" id="ARBA00022692"/>
    </source>
</evidence>
<dbReference type="InterPro" id="IPR001915">
    <property type="entry name" value="Peptidase_M48"/>
</dbReference>
<evidence type="ECO:0000256" key="9">
    <source>
        <dbReference type="ARBA" id="ARBA00023049"/>
    </source>
</evidence>
<reference evidence="15" key="1">
    <citation type="submission" date="2013-05" db="EMBL/GenBank/DDBJ databases">
        <title>Genome assembly of Cystobacter fuscus DSM 2262.</title>
        <authorList>
            <person name="Sharma G."/>
            <person name="Khatri I."/>
            <person name="Kaur C."/>
            <person name="Mayilraj S."/>
            <person name="Subramanian S."/>
        </authorList>
    </citation>
    <scope>NUCLEOTIDE SEQUENCE [LARGE SCALE GENOMIC DNA]</scope>
    <source>
        <strain evidence="15">DSM 2262</strain>
    </source>
</reference>